<dbReference type="Pfam" id="PF13602">
    <property type="entry name" value="ADH_zinc_N_2"/>
    <property type="match status" value="1"/>
</dbReference>
<dbReference type="SMART" id="SM00829">
    <property type="entry name" value="PKS_ER"/>
    <property type="match status" value="1"/>
</dbReference>
<dbReference type="SUPFAM" id="SSF50129">
    <property type="entry name" value="GroES-like"/>
    <property type="match status" value="1"/>
</dbReference>
<dbReference type="EMBL" id="LSOG01000061">
    <property type="protein sequence ID" value="OEH46940.1"/>
    <property type="molecule type" value="Genomic_DNA"/>
</dbReference>
<sequence length="338" mass="37618">MNYSCALRSLNQGKNILRYVYIENPGPHNRLVIKNGPKPEYSKSQILVSVKATALNRADIMQRFGKYPPPPGESDVLGLEIAGEVVEVGAHVTQFKPGDKVYGLVGSGAYAEFCPVEESLAQHIPENWSYSLAAALPEALTTVYATLFDLGKLKSEQTLLIHGAGSGIASLAIQMAKLTHAHVITTAGTDVKVEKAIKLGADQVFNYHKQDFEDLIEDHSVDLIIDFIGGDYFNKHLHLLRPKSKLIQIACLKGSSVECNLALIMRKRLQIIGFVLRSQSLEEKNKLWKQAHKEWLEDLRIKKLAPILDSEFKLEQIEEAHQYMQSGAHFGKIVVHVD</sequence>
<dbReference type="InterPro" id="IPR036291">
    <property type="entry name" value="NAD(P)-bd_dom_sf"/>
</dbReference>
<dbReference type="GO" id="GO:0070402">
    <property type="term" value="F:NADPH binding"/>
    <property type="evidence" value="ECO:0007669"/>
    <property type="project" value="TreeGrafter"/>
</dbReference>
<evidence type="ECO:0000313" key="4">
    <source>
        <dbReference type="EMBL" id="OEH46940.1"/>
    </source>
</evidence>
<organism evidence="4 5">
    <name type="scientific">Legionella parisiensis</name>
    <dbReference type="NCBI Taxonomy" id="45071"/>
    <lineage>
        <taxon>Bacteria</taxon>
        <taxon>Pseudomonadati</taxon>
        <taxon>Pseudomonadota</taxon>
        <taxon>Gammaproteobacteria</taxon>
        <taxon>Legionellales</taxon>
        <taxon>Legionellaceae</taxon>
        <taxon>Legionella</taxon>
    </lineage>
</organism>
<accession>A0A1E5JR54</accession>
<dbReference type="GO" id="GO:0016651">
    <property type="term" value="F:oxidoreductase activity, acting on NAD(P)H"/>
    <property type="evidence" value="ECO:0007669"/>
    <property type="project" value="TreeGrafter"/>
</dbReference>
<proteinExistence type="predicted"/>
<dbReference type="Pfam" id="PF08240">
    <property type="entry name" value="ADH_N"/>
    <property type="match status" value="1"/>
</dbReference>
<reference evidence="4 5" key="1">
    <citation type="submission" date="2016-02" db="EMBL/GenBank/DDBJ databases">
        <title>Secondary metabolites in Legionella.</title>
        <authorList>
            <person name="Tobias N.J."/>
            <person name="Bode H.B."/>
        </authorList>
    </citation>
    <scope>NUCLEOTIDE SEQUENCE [LARGE SCALE GENOMIC DNA]</scope>
    <source>
        <strain evidence="4 5">DSM 19216</strain>
    </source>
</reference>
<dbReference type="AlphaFoldDB" id="A0A1E5JR54"/>
<dbReference type="SUPFAM" id="SSF51735">
    <property type="entry name" value="NAD(P)-binding Rossmann-fold domains"/>
    <property type="match status" value="1"/>
</dbReference>
<dbReference type="InterPro" id="IPR014189">
    <property type="entry name" value="Quinone_OxRdtase_PIG3"/>
</dbReference>
<gene>
    <name evidence="4" type="primary">ppsC</name>
    <name evidence="4" type="ORF">lpari_02142</name>
</gene>
<dbReference type="Gene3D" id="3.90.180.10">
    <property type="entry name" value="Medium-chain alcohol dehydrogenases, catalytic domain"/>
    <property type="match status" value="1"/>
</dbReference>
<dbReference type="Gene3D" id="3.40.50.720">
    <property type="entry name" value="NAD(P)-binding Rossmann-like Domain"/>
    <property type="match status" value="1"/>
</dbReference>
<dbReference type="InterPro" id="IPR011032">
    <property type="entry name" value="GroES-like_sf"/>
</dbReference>
<dbReference type="Proteomes" id="UP000095229">
    <property type="component" value="Unassembled WGS sequence"/>
</dbReference>
<dbReference type="InterPro" id="IPR013154">
    <property type="entry name" value="ADH-like_N"/>
</dbReference>
<evidence type="ECO:0000259" key="3">
    <source>
        <dbReference type="SMART" id="SM00829"/>
    </source>
</evidence>
<dbReference type="NCBIfam" id="TIGR02824">
    <property type="entry name" value="quinone_pig3"/>
    <property type="match status" value="1"/>
</dbReference>
<dbReference type="CDD" id="cd05276">
    <property type="entry name" value="p53_inducible_oxidoreductase"/>
    <property type="match status" value="1"/>
</dbReference>
<dbReference type="PANTHER" id="PTHR48106">
    <property type="entry name" value="QUINONE OXIDOREDUCTASE PIG3-RELATED"/>
    <property type="match status" value="1"/>
</dbReference>
<keyword evidence="1" id="KW-0521">NADP</keyword>
<dbReference type="InterPro" id="IPR020843">
    <property type="entry name" value="ER"/>
</dbReference>
<comment type="caution">
    <text evidence="4">The sequence shown here is derived from an EMBL/GenBank/DDBJ whole genome shotgun (WGS) entry which is preliminary data.</text>
</comment>
<dbReference type="PATRIC" id="fig|45071.6.peg.3027"/>
<evidence type="ECO:0000256" key="2">
    <source>
        <dbReference type="ARBA" id="ARBA00023002"/>
    </source>
</evidence>
<feature type="domain" description="Enoyl reductase (ER)" evidence="3">
    <location>
        <begin position="26"/>
        <end position="335"/>
    </location>
</feature>
<name>A0A1E5JR54_9GAMM</name>
<evidence type="ECO:0000256" key="1">
    <source>
        <dbReference type="ARBA" id="ARBA00022857"/>
    </source>
</evidence>
<keyword evidence="2" id="KW-0560">Oxidoreductase</keyword>
<protein>
    <submittedName>
        <fullName evidence="4">Phthiocerol synthesis polyketide synthase type I PpsC</fullName>
    </submittedName>
</protein>
<keyword evidence="5" id="KW-1185">Reference proteome</keyword>
<dbReference type="STRING" id="45071.Lpar_2808"/>
<evidence type="ECO:0000313" key="5">
    <source>
        <dbReference type="Proteomes" id="UP000095229"/>
    </source>
</evidence>
<dbReference type="PANTHER" id="PTHR48106:SF8">
    <property type="entry name" value="OS02G0805600 PROTEIN"/>
    <property type="match status" value="1"/>
</dbReference>